<dbReference type="PIRSF" id="PIRSF038945">
    <property type="entry name" value="Thr_synthase"/>
    <property type="match status" value="1"/>
</dbReference>
<evidence type="ECO:0000256" key="16">
    <source>
        <dbReference type="SAM" id="MobiDB-lite"/>
    </source>
</evidence>
<evidence type="ECO:0000256" key="6">
    <source>
        <dbReference type="ARBA" id="ARBA00018679"/>
    </source>
</evidence>
<protein>
    <recommendedName>
        <fullName evidence="6 12">Threonine synthase</fullName>
        <ecNumber evidence="5 12">4.2.3.1</ecNumber>
    </recommendedName>
</protein>
<dbReference type="GO" id="GO:0006567">
    <property type="term" value="P:L-threonine catabolic process"/>
    <property type="evidence" value="ECO:0007669"/>
    <property type="project" value="TreeGrafter"/>
</dbReference>
<dbReference type="InterPro" id="IPR050147">
    <property type="entry name" value="Ser/Thr_Dehydratase"/>
</dbReference>
<dbReference type="GO" id="GO:0009097">
    <property type="term" value="P:isoleucine biosynthetic process"/>
    <property type="evidence" value="ECO:0007669"/>
    <property type="project" value="TreeGrafter"/>
</dbReference>
<dbReference type="AlphaFoldDB" id="A0A212QN85"/>
<dbReference type="Proteomes" id="UP000197025">
    <property type="component" value="Unassembled WGS sequence"/>
</dbReference>
<sequence>MLELKWSHIPEVGSEDLMAEGSMWRGIIHAYRPFLRVASIDPITLHEGNTPLVPALRLAQAIGFPGSLYLKYEGLNPTGSFKDRGMTTALTQAVAEGAQAVICASTGNTAASAAAYAARAGLRAIVLVPAGKIALGKLVAAMAYGATVLAVEGNFDAALALVRRAVEVYPIALVNSLNPYRLEGQQTAAFEICDQLGRAPDWLAIPVGNAGNITAYWKGFRAYHQAGRIAALPRLLGVQAEGAAPLVRGHPIDQPETVATAIRIGRPARGAEAAQAVRESGGRFLAVSDEEILEAWRMLAALEGLFVEPASAAAVAGLRRALAEGLIPRREELQVVAVLTGHGLKDPEVALRILPAPARVPADWEAFRRTLEPLLERPPEPRAETEAPLPRPSVP</sequence>
<dbReference type="NCBIfam" id="TIGR00260">
    <property type="entry name" value="thrC"/>
    <property type="match status" value="1"/>
</dbReference>
<feature type="compositionally biased region" description="Basic and acidic residues" evidence="16">
    <location>
        <begin position="373"/>
        <end position="385"/>
    </location>
</feature>
<comment type="function">
    <text evidence="2 13">Catalyzes the gamma-elimination of phosphate from L-phosphohomoserine and the beta-addition of water to produce L-threonine.</text>
</comment>
<feature type="binding site" evidence="14">
    <location>
        <position position="108"/>
    </location>
    <ligand>
        <name>pyridoxal 5'-phosphate</name>
        <dbReference type="ChEBI" id="CHEBI:597326"/>
    </ligand>
</feature>
<feature type="domain" description="Tryptophan synthase beta chain-like PALP" evidence="17">
    <location>
        <begin position="43"/>
        <end position="341"/>
    </location>
</feature>
<reference evidence="19" key="1">
    <citation type="submission" date="2017-06" db="EMBL/GenBank/DDBJ databases">
        <authorList>
            <person name="Varghese N."/>
            <person name="Submissions S."/>
        </authorList>
    </citation>
    <scope>NUCLEOTIDE SEQUENCE [LARGE SCALE GENOMIC DNA]</scope>
    <source>
        <strain evidence="19">JAD2</strain>
    </source>
</reference>
<keyword evidence="7 13" id="KW-0028">Amino-acid biosynthesis</keyword>
<dbReference type="GO" id="GO:0004794">
    <property type="term" value="F:threonine deaminase activity"/>
    <property type="evidence" value="ECO:0007669"/>
    <property type="project" value="TreeGrafter"/>
</dbReference>
<gene>
    <name evidence="18" type="ORF">SAMN02746019_00026250</name>
</gene>
<comment type="cofactor">
    <cofactor evidence="1 13 14">
        <name>pyridoxal 5'-phosphate</name>
        <dbReference type="ChEBI" id="CHEBI:597326"/>
    </cofactor>
</comment>
<evidence type="ECO:0000256" key="8">
    <source>
        <dbReference type="ARBA" id="ARBA00022697"/>
    </source>
</evidence>
<dbReference type="EMBL" id="FYEK01000012">
    <property type="protein sequence ID" value="SNB60844.1"/>
    <property type="molecule type" value="Genomic_DNA"/>
</dbReference>
<dbReference type="InterPro" id="IPR000634">
    <property type="entry name" value="Ser/Thr_deHydtase_PyrdxlP-BS"/>
</dbReference>
<dbReference type="GO" id="GO:0030170">
    <property type="term" value="F:pyridoxal phosphate binding"/>
    <property type="evidence" value="ECO:0007669"/>
    <property type="project" value="InterPro"/>
</dbReference>
<evidence type="ECO:0000256" key="5">
    <source>
        <dbReference type="ARBA" id="ARBA00013028"/>
    </source>
</evidence>
<dbReference type="InParanoid" id="A0A212QN85"/>
<evidence type="ECO:0000256" key="3">
    <source>
        <dbReference type="ARBA" id="ARBA00004979"/>
    </source>
</evidence>
<evidence type="ECO:0000256" key="4">
    <source>
        <dbReference type="ARBA" id="ARBA00005517"/>
    </source>
</evidence>
<dbReference type="FunFam" id="3.40.50.1100:FF:000014">
    <property type="entry name" value="Threonine synthase"/>
    <property type="match status" value="1"/>
</dbReference>
<evidence type="ECO:0000256" key="10">
    <source>
        <dbReference type="ARBA" id="ARBA00023239"/>
    </source>
</evidence>
<keyword evidence="19" id="KW-1185">Reference proteome</keyword>
<dbReference type="PANTHER" id="PTHR48078:SF6">
    <property type="entry name" value="L-THREONINE DEHYDRATASE CATABOLIC TDCB"/>
    <property type="match status" value="1"/>
</dbReference>
<dbReference type="InterPro" id="IPR036052">
    <property type="entry name" value="TrpB-like_PALP_sf"/>
</dbReference>
<feature type="binding site" evidence="14">
    <location>
        <begin position="208"/>
        <end position="212"/>
    </location>
    <ligand>
        <name>pyridoxal 5'-phosphate</name>
        <dbReference type="ChEBI" id="CHEBI:597326"/>
    </ligand>
</feature>
<evidence type="ECO:0000256" key="7">
    <source>
        <dbReference type="ARBA" id="ARBA00022605"/>
    </source>
</evidence>
<evidence type="ECO:0000313" key="18">
    <source>
        <dbReference type="EMBL" id="SNB60844.1"/>
    </source>
</evidence>
<comment type="pathway">
    <text evidence="3 13">Amino-acid biosynthesis; L-threonine biosynthesis; L-threonine from L-aspartate: step 5/5.</text>
</comment>
<evidence type="ECO:0000256" key="14">
    <source>
        <dbReference type="PIRSR" id="PIRSR038945-1"/>
    </source>
</evidence>
<proteinExistence type="inferred from homology"/>
<dbReference type="SUPFAM" id="SSF53686">
    <property type="entry name" value="Tryptophan synthase beta subunit-like PLP-dependent enzymes"/>
    <property type="match status" value="1"/>
</dbReference>
<dbReference type="GO" id="GO:0009088">
    <property type="term" value="P:threonine biosynthetic process"/>
    <property type="evidence" value="ECO:0007669"/>
    <property type="project" value="UniProtKB-UniRule"/>
</dbReference>
<dbReference type="InterPro" id="IPR026260">
    <property type="entry name" value="Thr_Synthase_bac/arc"/>
</dbReference>
<comment type="similarity">
    <text evidence="4 13">Belongs to the threonine synthase family.</text>
</comment>
<keyword evidence="9 13" id="KW-0663">Pyridoxal phosphate</keyword>
<dbReference type="GO" id="GO:0006565">
    <property type="term" value="P:L-serine catabolic process"/>
    <property type="evidence" value="ECO:0007669"/>
    <property type="project" value="TreeGrafter"/>
</dbReference>
<evidence type="ECO:0000256" key="11">
    <source>
        <dbReference type="ARBA" id="ARBA00049144"/>
    </source>
</evidence>
<dbReference type="EC" id="4.2.3.1" evidence="5 12"/>
<dbReference type="GO" id="GO:0003941">
    <property type="term" value="F:L-serine ammonia-lyase activity"/>
    <property type="evidence" value="ECO:0007669"/>
    <property type="project" value="TreeGrafter"/>
</dbReference>
<dbReference type="CDD" id="cd01563">
    <property type="entry name" value="Thr-synth_1"/>
    <property type="match status" value="1"/>
</dbReference>
<evidence type="ECO:0000256" key="15">
    <source>
        <dbReference type="PIRSR" id="PIRSR038945-2"/>
    </source>
</evidence>
<dbReference type="FunFam" id="3.40.50.1100:FF:000013">
    <property type="entry name" value="Threonine synthase"/>
    <property type="match status" value="1"/>
</dbReference>
<evidence type="ECO:0000256" key="1">
    <source>
        <dbReference type="ARBA" id="ARBA00001933"/>
    </source>
</evidence>
<dbReference type="InterPro" id="IPR004450">
    <property type="entry name" value="Thr_synthase-like"/>
</dbReference>
<dbReference type="GO" id="GO:0004795">
    <property type="term" value="F:threonine synthase activity"/>
    <property type="evidence" value="ECO:0007669"/>
    <property type="project" value="UniProtKB-UniRule"/>
</dbReference>
<dbReference type="InterPro" id="IPR001926">
    <property type="entry name" value="TrpB-like_PALP"/>
</dbReference>
<evidence type="ECO:0000256" key="2">
    <source>
        <dbReference type="ARBA" id="ARBA00003648"/>
    </source>
</evidence>
<dbReference type="PROSITE" id="PS00165">
    <property type="entry name" value="DEHYDRATASE_SER_THR"/>
    <property type="match status" value="1"/>
</dbReference>
<feature type="binding site" evidence="14">
    <location>
        <position position="340"/>
    </location>
    <ligand>
        <name>pyridoxal 5'-phosphate</name>
        <dbReference type="ChEBI" id="CHEBI:597326"/>
    </ligand>
</feature>
<dbReference type="PANTHER" id="PTHR48078">
    <property type="entry name" value="THREONINE DEHYDRATASE, MITOCHONDRIAL-RELATED"/>
    <property type="match status" value="1"/>
</dbReference>
<dbReference type="FunCoup" id="A0A212QN85">
    <property type="interactions" value="173"/>
</dbReference>
<evidence type="ECO:0000256" key="12">
    <source>
        <dbReference type="NCBIfam" id="TIGR00260"/>
    </source>
</evidence>
<dbReference type="Pfam" id="PF00291">
    <property type="entry name" value="PALP"/>
    <property type="match status" value="1"/>
</dbReference>
<feature type="region of interest" description="Disordered" evidence="16">
    <location>
        <begin position="373"/>
        <end position="395"/>
    </location>
</feature>
<dbReference type="UniPathway" id="UPA00050">
    <property type="reaction ID" value="UER00065"/>
</dbReference>
<accession>A0A212QN85</accession>
<keyword evidence="10 13" id="KW-0456">Lyase</keyword>
<organism evidence="18 19">
    <name type="scientific">Thermoflexus hugenholtzii JAD2</name>
    <dbReference type="NCBI Taxonomy" id="877466"/>
    <lineage>
        <taxon>Bacteria</taxon>
        <taxon>Bacillati</taxon>
        <taxon>Chloroflexota</taxon>
        <taxon>Thermoflexia</taxon>
        <taxon>Thermoflexales</taxon>
        <taxon>Thermoflexaceae</taxon>
        <taxon>Thermoflexus</taxon>
    </lineage>
</organism>
<name>A0A212QN85_9CHLR</name>
<evidence type="ECO:0000259" key="17">
    <source>
        <dbReference type="Pfam" id="PF00291"/>
    </source>
</evidence>
<feature type="modified residue" description="N6-(pyridoxal phosphate)lysine" evidence="15">
    <location>
        <position position="82"/>
    </location>
</feature>
<evidence type="ECO:0000256" key="13">
    <source>
        <dbReference type="PIRNR" id="PIRNR038945"/>
    </source>
</evidence>
<dbReference type="Gene3D" id="3.40.50.1100">
    <property type="match status" value="2"/>
</dbReference>
<evidence type="ECO:0000256" key="9">
    <source>
        <dbReference type="ARBA" id="ARBA00022898"/>
    </source>
</evidence>
<comment type="catalytic activity">
    <reaction evidence="11 13">
        <text>O-phospho-L-homoserine + H2O = L-threonine + phosphate</text>
        <dbReference type="Rhea" id="RHEA:10840"/>
        <dbReference type="ChEBI" id="CHEBI:15377"/>
        <dbReference type="ChEBI" id="CHEBI:43474"/>
        <dbReference type="ChEBI" id="CHEBI:57590"/>
        <dbReference type="ChEBI" id="CHEBI:57926"/>
        <dbReference type="EC" id="4.2.3.1"/>
    </reaction>
</comment>
<keyword evidence="8 13" id="KW-0791">Threonine biosynthesis</keyword>
<evidence type="ECO:0000313" key="19">
    <source>
        <dbReference type="Proteomes" id="UP000197025"/>
    </source>
</evidence>